<comment type="similarity">
    <text evidence="3">Belongs to the AAA ATPase family.</text>
</comment>
<dbReference type="SUPFAM" id="SSF52540">
    <property type="entry name" value="P-loop containing nucleoside triphosphate hydrolases"/>
    <property type="match status" value="1"/>
</dbReference>
<keyword evidence="8" id="KW-1185">Reference proteome</keyword>
<evidence type="ECO:0000259" key="4">
    <source>
        <dbReference type="Pfam" id="PF00004"/>
    </source>
</evidence>
<dbReference type="AlphaFoldDB" id="D2VWF3"/>
<dbReference type="PANTHER" id="PTHR23074">
    <property type="entry name" value="AAA DOMAIN-CONTAINING"/>
    <property type="match status" value="1"/>
</dbReference>
<proteinExistence type="inferred from homology"/>
<accession>D2VWF3</accession>
<evidence type="ECO:0000256" key="2">
    <source>
        <dbReference type="ARBA" id="ARBA00022840"/>
    </source>
</evidence>
<dbReference type="InterPro" id="IPR015415">
    <property type="entry name" value="Spast_Vps4_C"/>
</dbReference>
<dbReference type="RefSeq" id="XP_002671571.1">
    <property type="nucleotide sequence ID" value="XM_002671525.1"/>
</dbReference>
<evidence type="ECO:0000256" key="3">
    <source>
        <dbReference type="RuleBase" id="RU003651"/>
    </source>
</evidence>
<reference evidence="7 8" key="1">
    <citation type="journal article" date="2010" name="Cell">
        <title>The genome of Naegleria gruberi illuminates early eukaryotic versatility.</title>
        <authorList>
            <person name="Fritz-Laylin L.K."/>
            <person name="Prochnik S.E."/>
            <person name="Ginger M.L."/>
            <person name="Dacks J.B."/>
            <person name="Carpenter M.L."/>
            <person name="Field M.C."/>
            <person name="Kuo A."/>
            <person name="Paredez A."/>
            <person name="Chapman J."/>
            <person name="Pham J."/>
            <person name="Shu S."/>
            <person name="Neupane R."/>
            <person name="Cipriano M."/>
            <person name="Mancuso J."/>
            <person name="Tu H."/>
            <person name="Salamov A."/>
            <person name="Lindquist E."/>
            <person name="Shapiro H."/>
            <person name="Lucas S."/>
            <person name="Grigoriev I.V."/>
            <person name="Cande W.Z."/>
            <person name="Fulton C."/>
            <person name="Rokhsar D.S."/>
            <person name="Dawson S.C."/>
        </authorList>
    </citation>
    <scope>NUCLEOTIDE SEQUENCE [LARGE SCALE GENOMIC DNA]</scope>
    <source>
        <strain evidence="7 8">NEG-M</strain>
    </source>
</reference>
<keyword evidence="1 3" id="KW-0547">Nucleotide-binding</keyword>
<dbReference type="InterPro" id="IPR050304">
    <property type="entry name" value="MT-severing_AAA_ATPase"/>
</dbReference>
<dbReference type="InterPro" id="IPR003960">
    <property type="entry name" value="ATPase_AAA_CS"/>
</dbReference>
<dbReference type="GeneID" id="8858821"/>
<dbReference type="InParanoid" id="D2VWF3"/>
<feature type="domain" description="AAA ATPase AAA+ lid" evidence="6">
    <location>
        <begin position="121"/>
        <end position="158"/>
    </location>
</feature>
<organism evidence="8">
    <name type="scientific">Naegleria gruberi</name>
    <name type="common">Amoeba</name>
    <dbReference type="NCBI Taxonomy" id="5762"/>
    <lineage>
        <taxon>Eukaryota</taxon>
        <taxon>Discoba</taxon>
        <taxon>Heterolobosea</taxon>
        <taxon>Tetramitia</taxon>
        <taxon>Eutetramitia</taxon>
        <taxon>Vahlkampfiidae</taxon>
        <taxon>Naegleria</taxon>
    </lineage>
</organism>
<evidence type="ECO:0000313" key="7">
    <source>
        <dbReference type="EMBL" id="EFC38827.1"/>
    </source>
</evidence>
<dbReference type="InterPro" id="IPR041569">
    <property type="entry name" value="AAA_lid_3"/>
</dbReference>
<gene>
    <name evidence="7" type="ORF">NAEGRDRAFT_52801</name>
</gene>
<dbReference type="Pfam" id="PF17862">
    <property type="entry name" value="AAA_lid_3"/>
    <property type="match status" value="1"/>
</dbReference>
<feature type="domain" description="ATPase AAA-type core" evidence="4">
    <location>
        <begin position="1"/>
        <end position="97"/>
    </location>
</feature>
<sequence>MGESEKLVKTLFEEAKKRQPAIIFIDEIDAVGSSREGLGGGSSNESISRLKTELLLKVQDVLDMKDTGIIVIGATNRPTDLDPALRRRFQKRIYIPLPDENARKQLFRVNLEGVEVDVTHENIDEFAKLTNQYSGADIGIIIRDALMKPVREAMNSDYFKTTNDGTIVPCSRNEKNSKKMNMLDIKQPEKLKIAKVTAKDIYDSIKSVKPSTNPSEILSFIEFTQNYGESDNPVEEEHEEIENQYKRKKDDNIYVQEIGTATVQKPKRKKYL</sequence>
<dbReference type="eggNOG" id="KOG0739">
    <property type="taxonomic scope" value="Eukaryota"/>
</dbReference>
<evidence type="ECO:0000259" key="5">
    <source>
        <dbReference type="Pfam" id="PF09336"/>
    </source>
</evidence>
<dbReference type="Gene3D" id="3.40.50.300">
    <property type="entry name" value="P-loop containing nucleotide triphosphate hydrolases"/>
    <property type="match status" value="1"/>
</dbReference>
<dbReference type="PROSITE" id="PS00674">
    <property type="entry name" value="AAA"/>
    <property type="match status" value="1"/>
</dbReference>
<dbReference type="GO" id="GO:0005524">
    <property type="term" value="F:ATP binding"/>
    <property type="evidence" value="ECO:0007669"/>
    <property type="project" value="UniProtKB-KW"/>
</dbReference>
<dbReference type="Gene3D" id="1.10.8.60">
    <property type="match status" value="1"/>
</dbReference>
<evidence type="ECO:0000256" key="1">
    <source>
        <dbReference type="ARBA" id="ARBA00022741"/>
    </source>
</evidence>
<feature type="domain" description="Spastin/Vps4 C-terminal" evidence="5">
    <location>
        <begin position="168"/>
        <end position="228"/>
    </location>
</feature>
<dbReference type="InterPro" id="IPR003959">
    <property type="entry name" value="ATPase_AAA_core"/>
</dbReference>
<name>D2VWF3_NAEGR</name>
<dbReference type="EMBL" id="GG738904">
    <property type="protein sequence ID" value="EFC38827.1"/>
    <property type="molecule type" value="Genomic_DNA"/>
</dbReference>
<keyword evidence="2 3" id="KW-0067">ATP-binding</keyword>
<dbReference type="Proteomes" id="UP000006671">
    <property type="component" value="Unassembled WGS sequence"/>
</dbReference>
<dbReference type="OrthoDB" id="29072at2759"/>
<dbReference type="STRING" id="5762.D2VWF3"/>
<evidence type="ECO:0000313" key="8">
    <source>
        <dbReference type="Proteomes" id="UP000006671"/>
    </source>
</evidence>
<dbReference type="Pfam" id="PF00004">
    <property type="entry name" value="AAA"/>
    <property type="match status" value="1"/>
</dbReference>
<protein>
    <submittedName>
        <fullName evidence="7">Predicted protein</fullName>
    </submittedName>
</protein>
<evidence type="ECO:0000259" key="6">
    <source>
        <dbReference type="Pfam" id="PF17862"/>
    </source>
</evidence>
<dbReference type="VEuPathDB" id="AmoebaDB:NAEGRDRAFT_52801"/>
<dbReference type="OMA" id="HENIDEF"/>
<dbReference type="InterPro" id="IPR027417">
    <property type="entry name" value="P-loop_NTPase"/>
</dbReference>
<dbReference type="Pfam" id="PF09336">
    <property type="entry name" value="Vps4_C"/>
    <property type="match status" value="1"/>
</dbReference>
<dbReference type="KEGG" id="ngr:NAEGRDRAFT_52801"/>
<dbReference type="GO" id="GO:0016887">
    <property type="term" value="F:ATP hydrolysis activity"/>
    <property type="evidence" value="ECO:0007669"/>
    <property type="project" value="InterPro"/>
</dbReference>
<dbReference type="PANTHER" id="PTHR23074:SF83">
    <property type="entry name" value="VACUOLAR PROTEIN SORTING-ASSOCIATED PROTEIN 4A"/>
    <property type="match status" value="1"/>
</dbReference>